<organism evidence="2 3">
    <name type="scientific">Naasia aerilata</name>
    <dbReference type="NCBI Taxonomy" id="1162966"/>
    <lineage>
        <taxon>Bacteria</taxon>
        <taxon>Bacillati</taxon>
        <taxon>Actinomycetota</taxon>
        <taxon>Actinomycetes</taxon>
        <taxon>Micrococcales</taxon>
        <taxon>Microbacteriaceae</taxon>
        <taxon>Naasia</taxon>
    </lineage>
</organism>
<dbReference type="PANTHER" id="PTHR30543:SF21">
    <property type="entry name" value="NAD(P)H-DEPENDENT FMN REDUCTASE LOT6"/>
    <property type="match status" value="1"/>
</dbReference>
<evidence type="ECO:0000259" key="1">
    <source>
        <dbReference type="Pfam" id="PF03358"/>
    </source>
</evidence>
<dbReference type="Proteomes" id="UP001321498">
    <property type="component" value="Chromosome"/>
</dbReference>
<feature type="domain" description="NADPH-dependent FMN reductase-like" evidence="1">
    <location>
        <begin position="2"/>
        <end position="140"/>
    </location>
</feature>
<dbReference type="InterPro" id="IPR050712">
    <property type="entry name" value="NAD(P)H-dep_reductase"/>
</dbReference>
<accession>A0ABN6XIN9</accession>
<keyword evidence="3" id="KW-1185">Reference proteome</keyword>
<sequence length="189" mass="20340">MTRVMVIAGSVRPGRIALPIANWVVSELSGQDGVEIDFVDLAELALPLMDEPAHPMAREYTKPHTIAWSERVDAADAFVFVTPEYNHSFSPALKNALDYLNHEWRRKPLAFVSYGGVSAGTRGVVALKAVTAGLGLIPTLASVEINFPRNHLAEDGSFVPSDTQRGKLHQALAELVALSGALSPMRAGV</sequence>
<dbReference type="SUPFAM" id="SSF52218">
    <property type="entry name" value="Flavoproteins"/>
    <property type="match status" value="1"/>
</dbReference>
<gene>
    <name evidence="2" type="ORF">GCM10025866_06580</name>
</gene>
<name>A0ABN6XIN9_9MICO</name>
<dbReference type="InterPro" id="IPR005025">
    <property type="entry name" value="FMN_Rdtase-like_dom"/>
</dbReference>
<dbReference type="Gene3D" id="3.40.50.360">
    <property type="match status" value="1"/>
</dbReference>
<evidence type="ECO:0000313" key="2">
    <source>
        <dbReference type="EMBL" id="BDZ44749.1"/>
    </source>
</evidence>
<evidence type="ECO:0000313" key="3">
    <source>
        <dbReference type="Proteomes" id="UP001321498"/>
    </source>
</evidence>
<proteinExistence type="predicted"/>
<dbReference type="EMBL" id="AP027731">
    <property type="protein sequence ID" value="BDZ44749.1"/>
    <property type="molecule type" value="Genomic_DNA"/>
</dbReference>
<dbReference type="InterPro" id="IPR029039">
    <property type="entry name" value="Flavoprotein-like_sf"/>
</dbReference>
<dbReference type="PANTHER" id="PTHR30543">
    <property type="entry name" value="CHROMATE REDUCTASE"/>
    <property type="match status" value="1"/>
</dbReference>
<reference evidence="3" key="1">
    <citation type="journal article" date="2019" name="Int. J. Syst. Evol. Microbiol.">
        <title>The Global Catalogue of Microorganisms (GCM) 10K type strain sequencing project: providing services to taxonomists for standard genome sequencing and annotation.</title>
        <authorList>
            <consortium name="The Broad Institute Genomics Platform"/>
            <consortium name="The Broad Institute Genome Sequencing Center for Infectious Disease"/>
            <person name="Wu L."/>
            <person name="Ma J."/>
        </authorList>
    </citation>
    <scope>NUCLEOTIDE SEQUENCE [LARGE SCALE GENOMIC DNA]</scope>
    <source>
        <strain evidence="3">NBRC 108725</strain>
    </source>
</reference>
<dbReference type="Pfam" id="PF03358">
    <property type="entry name" value="FMN_red"/>
    <property type="match status" value="1"/>
</dbReference>
<protein>
    <submittedName>
        <fullName evidence="2">Reductase</fullName>
    </submittedName>
</protein>
<dbReference type="RefSeq" id="WP_286278165.1">
    <property type="nucleotide sequence ID" value="NZ_AP027731.1"/>
</dbReference>